<gene>
    <name evidence="2" type="ORF">BOKJ2_LOCUS3944</name>
</gene>
<evidence type="ECO:0000256" key="1">
    <source>
        <dbReference type="SAM" id="Phobius"/>
    </source>
</evidence>
<reference evidence="2" key="1">
    <citation type="submission" date="2020-09" db="EMBL/GenBank/DDBJ databases">
        <authorList>
            <person name="Kikuchi T."/>
        </authorList>
    </citation>
    <scope>NUCLEOTIDE SEQUENCE</scope>
    <source>
        <strain evidence="2">SH1</strain>
    </source>
</reference>
<dbReference type="OrthoDB" id="10020193at2759"/>
<protein>
    <submittedName>
        <fullName evidence="2">Uncharacterized protein</fullName>
    </submittedName>
</protein>
<comment type="caution">
    <text evidence="2">The sequence shown here is derived from an EMBL/GenBank/DDBJ whole genome shotgun (WGS) entry which is preliminary data.</text>
</comment>
<keyword evidence="1" id="KW-1133">Transmembrane helix</keyword>
<keyword evidence="3" id="KW-1185">Reference proteome</keyword>
<evidence type="ECO:0000313" key="2">
    <source>
        <dbReference type="EMBL" id="CAD5211923.1"/>
    </source>
</evidence>
<accession>A0A811K9F2</accession>
<feature type="transmembrane region" description="Helical" evidence="1">
    <location>
        <begin position="137"/>
        <end position="156"/>
    </location>
</feature>
<dbReference type="AlphaFoldDB" id="A0A811K9F2"/>
<proteinExistence type="predicted"/>
<name>A0A811K9F2_9BILA</name>
<evidence type="ECO:0000313" key="3">
    <source>
        <dbReference type="Proteomes" id="UP000614601"/>
    </source>
</evidence>
<keyword evidence="1" id="KW-0812">Transmembrane</keyword>
<dbReference type="Proteomes" id="UP000783686">
    <property type="component" value="Unassembled WGS sequence"/>
</dbReference>
<dbReference type="Proteomes" id="UP000614601">
    <property type="component" value="Unassembled WGS sequence"/>
</dbReference>
<dbReference type="EMBL" id="CAJFCW020000002">
    <property type="protein sequence ID" value="CAG9094707.1"/>
    <property type="molecule type" value="Genomic_DNA"/>
</dbReference>
<dbReference type="EMBL" id="CAJFDH010000002">
    <property type="protein sequence ID" value="CAD5211923.1"/>
    <property type="molecule type" value="Genomic_DNA"/>
</dbReference>
<organism evidence="2 3">
    <name type="scientific">Bursaphelenchus okinawaensis</name>
    <dbReference type="NCBI Taxonomy" id="465554"/>
    <lineage>
        <taxon>Eukaryota</taxon>
        <taxon>Metazoa</taxon>
        <taxon>Ecdysozoa</taxon>
        <taxon>Nematoda</taxon>
        <taxon>Chromadorea</taxon>
        <taxon>Rhabditida</taxon>
        <taxon>Tylenchina</taxon>
        <taxon>Tylenchomorpha</taxon>
        <taxon>Aphelenchoidea</taxon>
        <taxon>Aphelenchoididae</taxon>
        <taxon>Bursaphelenchus</taxon>
    </lineage>
</organism>
<keyword evidence="1" id="KW-0472">Membrane</keyword>
<feature type="transmembrane region" description="Helical" evidence="1">
    <location>
        <begin position="387"/>
        <end position="405"/>
    </location>
</feature>
<feature type="transmembrane region" description="Helical" evidence="1">
    <location>
        <begin position="110"/>
        <end position="131"/>
    </location>
</feature>
<sequence length="412" mass="45428">MGVRSASIAPGPSIHRPLKSHVHDPLRRKVRPGPASLICYGLEFTLISLIFTAKLDQLQISSEEYFITLDMYVPWAVMQILPSIAQSSKLIAGGSLILHGIGVNRRVTRITFPEILAFGGWFLLLPLSLFFGESDVILLEFMMSCFLLPLTLFNLITKRKRLHRKKPNTFHSAFSVASTPTSQCSSAYLSTSRISNMNVSQVNRSRQDNLFEDSMMDTSPIRPMEREMTPFSEISGRLDSLSLGFGFGSNKDLVRDNRSSMLSKGALTPSKVSKNGGSPFKSFGGNIEPLWSGRNFSSSPPKPAFYSLTKTQSLINQPSQPFGLTKRRLDFNTFSTQTTPAPAFSIQSAPVWKSRLRSAATASTCSSTSTRRDLTKPKSNRISFKQALIGCLAAVGGVYVIKMMLDLAQSFA</sequence>